<dbReference type="RefSeq" id="XP_075101787.1">
    <property type="nucleotide sequence ID" value="XM_075245686.1"/>
</dbReference>
<protein>
    <submittedName>
        <fullName evidence="2">Uncharacterized protein LOC142177217</fullName>
    </submittedName>
</protein>
<accession>A0AC58TX16</accession>
<name>A0AC58TX16_TOBAC</name>
<sequence>MVSGNRKDWAGKLDDALWAYRTAYKTPIGIYPYKLVYGKTCHLSVELEHKTYWAIKKLNMDMDLAGEKRLLQLNEPDELRLHAYKNAKLYKEKTKGWHGKQIQHREFEPAQEVLLFNSWLKLFPGKLKYRWAGPFEVVSVKPHGAVELLDTSSGGTFLVNGQRVQRFLMAAIGKTYKQQERDNDRKPPKKRTGKATGAPNP</sequence>
<reference evidence="2" key="2">
    <citation type="submission" date="2025-08" db="UniProtKB">
        <authorList>
            <consortium name="RefSeq"/>
        </authorList>
    </citation>
    <scope>IDENTIFICATION</scope>
    <source>
        <tissue evidence="2">Leaf</tissue>
    </source>
</reference>
<proteinExistence type="predicted"/>
<gene>
    <name evidence="2" type="primary">LOC142177217</name>
</gene>
<evidence type="ECO:0000313" key="2">
    <source>
        <dbReference type="RefSeq" id="XP_075101787.1"/>
    </source>
</evidence>
<evidence type="ECO:0000313" key="1">
    <source>
        <dbReference type="Proteomes" id="UP000790787"/>
    </source>
</evidence>
<dbReference type="Proteomes" id="UP000790787">
    <property type="component" value="Chromosome 23"/>
</dbReference>
<keyword evidence="1" id="KW-1185">Reference proteome</keyword>
<organism evidence="1 2">
    <name type="scientific">Nicotiana tabacum</name>
    <name type="common">Common tobacco</name>
    <dbReference type="NCBI Taxonomy" id="4097"/>
    <lineage>
        <taxon>Eukaryota</taxon>
        <taxon>Viridiplantae</taxon>
        <taxon>Streptophyta</taxon>
        <taxon>Embryophyta</taxon>
        <taxon>Tracheophyta</taxon>
        <taxon>Spermatophyta</taxon>
        <taxon>Magnoliopsida</taxon>
        <taxon>eudicotyledons</taxon>
        <taxon>Gunneridae</taxon>
        <taxon>Pentapetalae</taxon>
        <taxon>asterids</taxon>
        <taxon>lamiids</taxon>
        <taxon>Solanales</taxon>
        <taxon>Solanaceae</taxon>
        <taxon>Nicotianoideae</taxon>
        <taxon>Nicotianeae</taxon>
        <taxon>Nicotiana</taxon>
    </lineage>
</organism>
<reference evidence="1" key="1">
    <citation type="journal article" date="2014" name="Nat. Commun.">
        <title>The tobacco genome sequence and its comparison with those of tomato and potato.</title>
        <authorList>
            <person name="Sierro N."/>
            <person name="Battey J.N."/>
            <person name="Ouadi S."/>
            <person name="Bakaher N."/>
            <person name="Bovet L."/>
            <person name="Willig A."/>
            <person name="Goepfert S."/>
            <person name="Peitsch M.C."/>
            <person name="Ivanov N.V."/>
        </authorList>
    </citation>
    <scope>NUCLEOTIDE SEQUENCE [LARGE SCALE GENOMIC DNA]</scope>
</reference>